<dbReference type="AlphaFoldDB" id="A0A8B2Z8T5"/>
<evidence type="ECO:0000313" key="1">
    <source>
        <dbReference type="EMBL" id="RGK47293.1"/>
    </source>
</evidence>
<gene>
    <name evidence="1" type="ORF">DXD09_04580</name>
</gene>
<sequence length="54" mass="6030">MPVTRAAFYGQISKITVLPVTGDWLLRANLKNRHFARNGGLHFTGKSQESPFCP</sequence>
<dbReference type="Proteomes" id="UP000260790">
    <property type="component" value="Unassembled WGS sequence"/>
</dbReference>
<dbReference type="EMBL" id="QSQR01000003">
    <property type="protein sequence ID" value="RGK47293.1"/>
    <property type="molecule type" value="Genomic_DNA"/>
</dbReference>
<reference evidence="1 2" key="1">
    <citation type="submission" date="2018-08" db="EMBL/GenBank/DDBJ databases">
        <title>A genome reference for cultivated species of the human gut microbiota.</title>
        <authorList>
            <person name="Zou Y."/>
            <person name="Xue W."/>
            <person name="Luo G."/>
        </authorList>
    </citation>
    <scope>NUCLEOTIDE SEQUENCE [LARGE SCALE GENOMIC DNA]</scope>
    <source>
        <strain evidence="1 2">TF10-9AT</strain>
    </source>
</reference>
<name>A0A8B2Z8T5_9LACO</name>
<organism evidence="1 2">
    <name type="scientific">Ligilactobacillus ruminis</name>
    <dbReference type="NCBI Taxonomy" id="1623"/>
    <lineage>
        <taxon>Bacteria</taxon>
        <taxon>Bacillati</taxon>
        <taxon>Bacillota</taxon>
        <taxon>Bacilli</taxon>
        <taxon>Lactobacillales</taxon>
        <taxon>Lactobacillaceae</taxon>
        <taxon>Ligilactobacillus</taxon>
    </lineage>
</organism>
<accession>A0A8B2Z8T5</accession>
<protein>
    <submittedName>
        <fullName evidence="1">Vitamin B12-binding protein</fullName>
    </submittedName>
</protein>
<evidence type="ECO:0000313" key="2">
    <source>
        <dbReference type="Proteomes" id="UP000260790"/>
    </source>
</evidence>
<comment type="caution">
    <text evidence="1">The sequence shown here is derived from an EMBL/GenBank/DDBJ whole genome shotgun (WGS) entry which is preliminary data.</text>
</comment>
<proteinExistence type="predicted"/>